<keyword evidence="1" id="KW-0812">Transmembrane</keyword>
<feature type="transmembrane region" description="Helical" evidence="1">
    <location>
        <begin position="93"/>
        <end position="115"/>
    </location>
</feature>
<evidence type="ECO:0000313" key="2">
    <source>
        <dbReference type="EMBL" id="HAE1298081.1"/>
    </source>
</evidence>
<dbReference type="EMBL" id="DAAQXQ010000022">
    <property type="protein sequence ID" value="HAE1298081.1"/>
    <property type="molecule type" value="Genomic_DNA"/>
</dbReference>
<proteinExistence type="predicted"/>
<accession>A0A726IUK5</accession>
<keyword evidence="1" id="KW-1133">Transmembrane helix</keyword>
<feature type="transmembrane region" description="Helical" evidence="1">
    <location>
        <begin position="12"/>
        <end position="30"/>
    </location>
</feature>
<organism evidence="2">
    <name type="scientific">Salmonella infantis</name>
    <dbReference type="NCBI Taxonomy" id="595"/>
    <lineage>
        <taxon>Bacteria</taxon>
        <taxon>Pseudomonadati</taxon>
        <taxon>Pseudomonadota</taxon>
        <taxon>Gammaproteobacteria</taxon>
        <taxon>Enterobacterales</taxon>
        <taxon>Enterobacteriaceae</taxon>
        <taxon>Salmonella</taxon>
    </lineage>
</organism>
<name>A0A726IUK5_SALIN</name>
<protein>
    <submittedName>
        <fullName evidence="2">Uncharacterized protein</fullName>
    </submittedName>
</protein>
<keyword evidence="1" id="KW-0472">Membrane</keyword>
<sequence length="120" mass="14292">MKNRLITKRERFFMYTLFSFLLIPTVYWLHSMNDFLDSYAFHLGTVFGYDFNKTYKMLLENGLLGIISKEFILSLWLFSGSISIFYSSKKKTLFEFLFSSLVLFSIFSVMIFLIFTEIMV</sequence>
<reference evidence="2" key="1">
    <citation type="journal article" date="2018" name="Genome Biol.">
        <title>SKESA: strategic k-mer extension for scrupulous assemblies.</title>
        <authorList>
            <person name="Souvorov A."/>
            <person name="Agarwala R."/>
            <person name="Lipman D.J."/>
        </authorList>
    </citation>
    <scope>NUCLEOTIDE SEQUENCE</scope>
    <source>
        <strain evidence="2">Salmonella enterica</strain>
    </source>
</reference>
<comment type="caution">
    <text evidence="2">The sequence shown here is derived from an EMBL/GenBank/DDBJ whole genome shotgun (WGS) entry which is preliminary data.</text>
</comment>
<reference evidence="2" key="2">
    <citation type="submission" date="2019-10" db="EMBL/GenBank/DDBJ databases">
        <authorList>
            <consortium name="NCBI Pathogen Detection Project"/>
        </authorList>
    </citation>
    <scope>NUCLEOTIDE SEQUENCE</scope>
    <source>
        <strain evidence="2">Salmonella enterica</strain>
    </source>
</reference>
<gene>
    <name evidence="2" type="ORF">G2958_22575</name>
</gene>
<evidence type="ECO:0000256" key="1">
    <source>
        <dbReference type="SAM" id="Phobius"/>
    </source>
</evidence>
<dbReference type="AlphaFoldDB" id="A0A726IUK5"/>
<feature type="transmembrane region" description="Helical" evidence="1">
    <location>
        <begin position="63"/>
        <end position="86"/>
    </location>
</feature>